<proteinExistence type="inferred from homology"/>
<feature type="region of interest" description="Disordered" evidence="10">
    <location>
        <begin position="835"/>
        <end position="857"/>
    </location>
</feature>
<sequence>MSFLFSYYFVIFSLYTISLTHNLRNRKQSSYLAYSQDNSLCRILVGKTKKNKKKFTRNCAVNWVRNCALNWAQNYALNWAQNCAVNCFKKCKIDHFNNHGEITHLSIRTGCDDYGGVNITERIRRKRGRGSRFSKGSLYVKADACEEGNFLKTHLQELIVKEKMTKRLRIGVDKLIFVNRILFEIRKEKVPDASLSATPSVNEKKKQKKHTDGKCPREIEMLVEEDLSNYDFDEKHVRLYEDFIEGIINHGVIPLRNSGPEIINFDSVDMEFRSYLAFLFLDGEDGEEARCENGEAARCEHVEEARCEDGEEARCENGEAVRCEDVEEARCENGEAARCEDVEEARCEELEAARCEDVEEARCEELEAARCEDRCGGNKEEEIPAEGSTLDQSKLDEMLARVKREIRKVSKKLILLKETIEEITNEYEIEMEKIYIDKETGEIKVKRNRYQDSNEKRSNWKLIFLGTGSMYPSTSRGTSSFLLQITKKKFNDAFLFDCGENTFISLQKANIKVSKIKNIFITHLHGDHCLGLISVLTMLRNENTINIYGPEGIYRFLKNNINSTFSKRMAKFFVYEMKTGMSTGGGAVGVGGGGSGSVSITSSRQETPSDTGNMQRKKRVDTEYIFQNEEKVYPILKNEFLEILGFPIKHTVPTIGYVIKELKAESKFNASYINELIKKNYDKLKECERLEFLPYKIYENIIRKMNVGDVVELPDKTQLSFKNAYKEVYKERKIVVCQDTYDASSLENFAKDADVLIHEATNSLIDLNDQSIGALDTPCEENVKKTFGKNQHHQIHVRRKENIPQGNKDGQLNCSISDASMFMSMAIDYQTSENFSREKCDKKETPTNRDGKDTMNSMNDEHVVLSKGEKTNSNNVNQMKSPQENSLCYSQMNKRLVKNWYNKIISERGHSTANMAGEFAKKINAKKLILTHFSQRYIGDNKLKNVLIMRKIEREAQEPMESRDILEPIEPEPFLGNNSHGRRENIVDNKDSISKRSDKRHTVIAAYDGLIVHIPPQMIK</sequence>
<dbReference type="GO" id="GO:0005634">
    <property type="term" value="C:nucleus"/>
    <property type="evidence" value="ECO:0007669"/>
    <property type="project" value="TreeGrafter"/>
</dbReference>
<dbReference type="PANTHER" id="PTHR46018:SF2">
    <property type="entry name" value="ZINC PHOSPHODIESTERASE ELAC PROTEIN 1"/>
    <property type="match status" value="1"/>
</dbReference>
<comment type="cofactor">
    <cofactor evidence="1">
        <name>Zn(2+)</name>
        <dbReference type="ChEBI" id="CHEBI:29105"/>
    </cofactor>
</comment>
<dbReference type="Proteomes" id="UP000195521">
    <property type="component" value="Unassembled WGS sequence"/>
</dbReference>
<accession>A0A1Y1JA52</accession>
<evidence type="ECO:0000256" key="2">
    <source>
        <dbReference type="ARBA" id="ARBA00011738"/>
    </source>
</evidence>
<dbReference type="EMBL" id="BDQF01000003">
    <property type="protein sequence ID" value="GAW79376.1"/>
    <property type="molecule type" value="Genomic_DNA"/>
</dbReference>
<dbReference type="Gene3D" id="3.60.15.10">
    <property type="entry name" value="Ribonuclease Z/Hydroxyacylglutathione hydrolase-like"/>
    <property type="match status" value="2"/>
</dbReference>
<feature type="compositionally biased region" description="Basic and acidic residues" evidence="10">
    <location>
        <begin position="981"/>
        <end position="994"/>
    </location>
</feature>
<feature type="region of interest" description="Disordered" evidence="10">
    <location>
        <begin position="194"/>
        <end position="213"/>
    </location>
</feature>
<name>A0A1Y1JA52_PLAGO</name>
<keyword evidence="5" id="KW-0479">Metal-binding</keyword>
<dbReference type="OrthoDB" id="527344at2759"/>
<comment type="subunit">
    <text evidence="2">Homodimer.</text>
</comment>
<evidence type="ECO:0000256" key="5">
    <source>
        <dbReference type="ARBA" id="ARBA00022723"/>
    </source>
</evidence>
<evidence type="ECO:0000313" key="11">
    <source>
        <dbReference type="EMBL" id="GAW79376.1"/>
    </source>
</evidence>
<keyword evidence="6" id="KW-0255">Endonuclease</keyword>
<comment type="caution">
    <text evidence="11">The sequence shown here is derived from an EMBL/GenBank/DDBJ whole genome shotgun (WGS) entry which is preliminary data.</text>
</comment>
<keyword evidence="4" id="KW-0540">Nuclease</keyword>
<dbReference type="InterPro" id="IPR036866">
    <property type="entry name" value="RibonucZ/Hydroxyglut_hydro"/>
</dbReference>
<evidence type="ECO:0000256" key="3">
    <source>
        <dbReference type="ARBA" id="ARBA00022694"/>
    </source>
</evidence>
<dbReference type="HAMAP" id="MF_01818">
    <property type="entry name" value="RNase_Z_BN"/>
    <property type="match status" value="1"/>
</dbReference>
<evidence type="ECO:0000256" key="6">
    <source>
        <dbReference type="ARBA" id="ARBA00022759"/>
    </source>
</evidence>
<reference evidence="12" key="1">
    <citation type="submission" date="2017-04" db="EMBL/GenBank/DDBJ databases">
        <title>Plasmodium gonderi genome.</title>
        <authorList>
            <person name="Arisue N."/>
            <person name="Honma H."/>
            <person name="Kawai S."/>
            <person name="Tougan T."/>
            <person name="Tanabe K."/>
            <person name="Horii T."/>
        </authorList>
    </citation>
    <scope>NUCLEOTIDE SEQUENCE [LARGE SCALE GENOMIC DNA]</scope>
    <source>
        <strain evidence="12">ATCC 30045</strain>
    </source>
</reference>
<dbReference type="SUPFAM" id="SSF56281">
    <property type="entry name" value="Metallo-hydrolase/oxidoreductase"/>
    <property type="match status" value="1"/>
</dbReference>
<evidence type="ECO:0000256" key="8">
    <source>
        <dbReference type="ARBA" id="ARBA00022833"/>
    </source>
</evidence>
<organism evidence="11 12">
    <name type="scientific">Plasmodium gonderi</name>
    <dbReference type="NCBI Taxonomy" id="77519"/>
    <lineage>
        <taxon>Eukaryota</taxon>
        <taxon>Sar</taxon>
        <taxon>Alveolata</taxon>
        <taxon>Apicomplexa</taxon>
        <taxon>Aconoidasida</taxon>
        <taxon>Haemosporida</taxon>
        <taxon>Plasmodiidae</taxon>
        <taxon>Plasmodium</taxon>
        <taxon>Plasmodium (Plasmodium)</taxon>
    </lineage>
</organism>
<evidence type="ECO:0000256" key="1">
    <source>
        <dbReference type="ARBA" id="ARBA00001947"/>
    </source>
</evidence>
<feature type="coiled-coil region" evidence="9">
    <location>
        <begin position="399"/>
        <end position="433"/>
    </location>
</feature>
<evidence type="ECO:0000256" key="7">
    <source>
        <dbReference type="ARBA" id="ARBA00022801"/>
    </source>
</evidence>
<dbReference type="PANTHER" id="PTHR46018">
    <property type="entry name" value="ZINC PHOSPHODIESTERASE ELAC PROTEIN 1"/>
    <property type="match status" value="1"/>
</dbReference>
<feature type="region of interest" description="Disordered" evidence="10">
    <location>
        <begin position="970"/>
        <end position="994"/>
    </location>
</feature>
<feature type="compositionally biased region" description="Polar residues" evidence="10">
    <location>
        <begin position="604"/>
        <end position="614"/>
    </location>
</feature>
<dbReference type="GeneID" id="39746084"/>
<evidence type="ECO:0000256" key="10">
    <source>
        <dbReference type="SAM" id="MobiDB-lite"/>
    </source>
</evidence>
<evidence type="ECO:0000256" key="4">
    <source>
        <dbReference type="ARBA" id="ARBA00022722"/>
    </source>
</evidence>
<protein>
    <submittedName>
        <fullName evidence="11">Metallo-hydrolase/oxidoreductase</fullName>
    </submittedName>
</protein>
<keyword evidence="12" id="KW-1185">Reference proteome</keyword>
<feature type="region of interest" description="Disordered" evidence="10">
    <location>
        <begin position="595"/>
        <end position="614"/>
    </location>
</feature>
<dbReference type="GO" id="GO:0046872">
    <property type="term" value="F:metal ion binding"/>
    <property type="evidence" value="ECO:0007669"/>
    <property type="project" value="UniProtKB-KW"/>
</dbReference>
<evidence type="ECO:0000256" key="9">
    <source>
        <dbReference type="SAM" id="Coils"/>
    </source>
</evidence>
<keyword evidence="8" id="KW-0862">Zinc</keyword>
<dbReference type="InterPro" id="IPR013471">
    <property type="entry name" value="RNase_Z/BN"/>
</dbReference>
<dbReference type="AlphaFoldDB" id="A0A1Y1JA52"/>
<dbReference type="GO" id="GO:0042781">
    <property type="term" value="F:3'-tRNA processing endoribonuclease activity"/>
    <property type="evidence" value="ECO:0007669"/>
    <property type="project" value="TreeGrafter"/>
</dbReference>
<dbReference type="RefSeq" id="XP_028541965.1">
    <property type="nucleotide sequence ID" value="XM_028686164.1"/>
</dbReference>
<gene>
    <name evidence="11" type="ORF">PGO_031800</name>
</gene>
<keyword evidence="9" id="KW-0175">Coiled coil</keyword>
<keyword evidence="3" id="KW-0819">tRNA processing</keyword>
<evidence type="ECO:0000313" key="12">
    <source>
        <dbReference type="Proteomes" id="UP000195521"/>
    </source>
</evidence>
<keyword evidence="7 11" id="KW-0378">Hydrolase</keyword>
<dbReference type="Pfam" id="PF23023">
    <property type="entry name" value="Anti-Pycsar_Apyc1"/>
    <property type="match status" value="1"/>
</dbReference>